<dbReference type="STRING" id="64571.A0A1Y2GGG1"/>
<evidence type="ECO:0000313" key="6">
    <source>
        <dbReference type="Proteomes" id="UP000193648"/>
    </source>
</evidence>
<protein>
    <recommendedName>
        <fullName evidence="4">NodB homology domain-containing protein</fullName>
    </recommendedName>
</protein>
<feature type="non-terminal residue" evidence="5">
    <location>
        <position position="186"/>
    </location>
</feature>
<evidence type="ECO:0000256" key="3">
    <source>
        <dbReference type="SAM" id="SignalP"/>
    </source>
</evidence>
<keyword evidence="3" id="KW-0732">Signal</keyword>
<feature type="domain" description="NodB homology" evidence="4">
    <location>
        <begin position="89"/>
        <end position="186"/>
    </location>
</feature>
<dbReference type="Gene3D" id="3.20.20.370">
    <property type="entry name" value="Glycoside hydrolase/deacetylase"/>
    <property type="match status" value="1"/>
</dbReference>
<dbReference type="OrthoDB" id="407355at2759"/>
<gene>
    <name evidence="5" type="ORF">BCR41DRAFT_291031</name>
</gene>
<dbReference type="GO" id="GO:0046872">
    <property type="term" value="F:metal ion binding"/>
    <property type="evidence" value="ECO:0007669"/>
    <property type="project" value="UniProtKB-KW"/>
</dbReference>
<evidence type="ECO:0000256" key="2">
    <source>
        <dbReference type="ARBA" id="ARBA00022801"/>
    </source>
</evidence>
<dbReference type="PROSITE" id="PS51677">
    <property type="entry name" value="NODB"/>
    <property type="match status" value="1"/>
</dbReference>
<keyword evidence="1" id="KW-0479">Metal-binding</keyword>
<dbReference type="GO" id="GO:0005975">
    <property type="term" value="P:carbohydrate metabolic process"/>
    <property type="evidence" value="ECO:0007669"/>
    <property type="project" value="InterPro"/>
</dbReference>
<dbReference type="Pfam" id="PF01522">
    <property type="entry name" value="Polysacc_deac_1"/>
    <property type="match status" value="1"/>
</dbReference>
<dbReference type="GO" id="GO:0004099">
    <property type="term" value="F:chitin deacetylase activity"/>
    <property type="evidence" value="ECO:0007669"/>
    <property type="project" value="UniProtKB-ARBA"/>
</dbReference>
<proteinExistence type="predicted"/>
<dbReference type="AlphaFoldDB" id="A0A1Y2GGG1"/>
<dbReference type="InterPro" id="IPR002509">
    <property type="entry name" value="NODB_dom"/>
</dbReference>
<dbReference type="InParanoid" id="A0A1Y2GGG1"/>
<dbReference type="GO" id="GO:0009272">
    <property type="term" value="P:fungal-type cell wall biogenesis"/>
    <property type="evidence" value="ECO:0007669"/>
    <property type="project" value="UniProtKB-ARBA"/>
</dbReference>
<evidence type="ECO:0000313" key="5">
    <source>
        <dbReference type="EMBL" id="ORZ08816.1"/>
    </source>
</evidence>
<dbReference type="Proteomes" id="UP000193648">
    <property type="component" value="Unassembled WGS sequence"/>
</dbReference>
<dbReference type="PANTHER" id="PTHR10587">
    <property type="entry name" value="GLYCOSYL TRANSFERASE-RELATED"/>
    <property type="match status" value="1"/>
</dbReference>
<sequence>SSSLSLLLFALAIVHAQTSSPYPPPDQVPPIDSPQVQAWLKEIDLTGAPDIPLRPGNPPGCVSNPVPDECNWTCQKCPADDLIDCSVPNTWGITFDDGPSTVTPSLLDYLKASNVPATFFLMGSNAAKYPETLKRQVADGHHLASHTWSHHALTSLSNEQIVAEMKWTEKVVLDHTGMRMKFMRPP</sequence>
<feature type="chain" id="PRO_5013005650" description="NodB homology domain-containing protein" evidence="3">
    <location>
        <begin position="17"/>
        <end position="186"/>
    </location>
</feature>
<dbReference type="PANTHER" id="PTHR10587:SF133">
    <property type="entry name" value="CHITIN DEACETYLASE 1-RELATED"/>
    <property type="match status" value="1"/>
</dbReference>
<dbReference type="InterPro" id="IPR011330">
    <property type="entry name" value="Glyco_hydro/deAcase_b/a-brl"/>
</dbReference>
<dbReference type="EMBL" id="MCFF01000036">
    <property type="protein sequence ID" value="ORZ08816.1"/>
    <property type="molecule type" value="Genomic_DNA"/>
</dbReference>
<dbReference type="InterPro" id="IPR050248">
    <property type="entry name" value="Polysacc_deacetylase_ArnD"/>
</dbReference>
<keyword evidence="2" id="KW-0378">Hydrolase</keyword>
<feature type="non-terminal residue" evidence="5">
    <location>
        <position position="1"/>
    </location>
</feature>
<feature type="signal peptide" evidence="3">
    <location>
        <begin position="1"/>
        <end position="16"/>
    </location>
</feature>
<accession>A0A1Y2GGG1</accession>
<keyword evidence="6" id="KW-1185">Reference proteome</keyword>
<name>A0A1Y2GGG1_9FUNG</name>
<organism evidence="5 6">
    <name type="scientific">Lobosporangium transversale</name>
    <dbReference type="NCBI Taxonomy" id="64571"/>
    <lineage>
        <taxon>Eukaryota</taxon>
        <taxon>Fungi</taxon>
        <taxon>Fungi incertae sedis</taxon>
        <taxon>Mucoromycota</taxon>
        <taxon>Mortierellomycotina</taxon>
        <taxon>Mortierellomycetes</taxon>
        <taxon>Mortierellales</taxon>
        <taxon>Mortierellaceae</taxon>
        <taxon>Lobosporangium</taxon>
    </lineage>
</organism>
<reference evidence="5 6" key="1">
    <citation type="submission" date="2016-07" db="EMBL/GenBank/DDBJ databases">
        <title>Pervasive Adenine N6-methylation of Active Genes in Fungi.</title>
        <authorList>
            <consortium name="DOE Joint Genome Institute"/>
            <person name="Mondo S.J."/>
            <person name="Dannebaum R.O."/>
            <person name="Kuo R.C."/>
            <person name="Labutti K."/>
            <person name="Haridas S."/>
            <person name="Kuo A."/>
            <person name="Salamov A."/>
            <person name="Ahrendt S.R."/>
            <person name="Lipzen A."/>
            <person name="Sullivan W."/>
            <person name="Andreopoulos W.B."/>
            <person name="Clum A."/>
            <person name="Lindquist E."/>
            <person name="Daum C."/>
            <person name="Ramamoorthy G.K."/>
            <person name="Gryganskyi A."/>
            <person name="Culley D."/>
            <person name="Magnuson J.K."/>
            <person name="James T.Y."/>
            <person name="O'Malley M.A."/>
            <person name="Stajich J.E."/>
            <person name="Spatafora J.W."/>
            <person name="Visel A."/>
            <person name="Grigoriev I.V."/>
        </authorList>
    </citation>
    <scope>NUCLEOTIDE SEQUENCE [LARGE SCALE GENOMIC DNA]</scope>
    <source>
        <strain evidence="5 6">NRRL 3116</strain>
    </source>
</reference>
<evidence type="ECO:0000259" key="4">
    <source>
        <dbReference type="PROSITE" id="PS51677"/>
    </source>
</evidence>
<dbReference type="SUPFAM" id="SSF88713">
    <property type="entry name" value="Glycoside hydrolase/deacetylase"/>
    <property type="match status" value="1"/>
</dbReference>
<dbReference type="GeneID" id="33562193"/>
<dbReference type="GO" id="GO:0016020">
    <property type="term" value="C:membrane"/>
    <property type="evidence" value="ECO:0007669"/>
    <property type="project" value="TreeGrafter"/>
</dbReference>
<evidence type="ECO:0000256" key="1">
    <source>
        <dbReference type="ARBA" id="ARBA00022723"/>
    </source>
</evidence>
<dbReference type="RefSeq" id="XP_021878599.1">
    <property type="nucleotide sequence ID" value="XM_022020349.1"/>
</dbReference>
<comment type="caution">
    <text evidence="5">The sequence shown here is derived from an EMBL/GenBank/DDBJ whole genome shotgun (WGS) entry which is preliminary data.</text>
</comment>